<dbReference type="AlphaFoldDB" id="A0A2P2E469"/>
<evidence type="ECO:0000313" key="4">
    <source>
        <dbReference type="Proteomes" id="UP000245133"/>
    </source>
</evidence>
<dbReference type="OrthoDB" id="64245at2"/>
<dbReference type="NCBIfam" id="TIGR04052">
    <property type="entry name" value="MbnP_like_WxW"/>
    <property type="match status" value="1"/>
</dbReference>
<sequence length="300" mass="31918">MNKLIYLLILILISASAFSCQTEKSNDNDLGLVALAVIANGSAVTSIPFELVSGTDAFSCNQAISGSGSTQLQLRDARFFVHDVKLVKADGSTTDFILSTDDTWQNGTVALLDFENRTGQCTVGTTDTNKTLRGYAAPGLYVGVEFKVGVPTAQNKLLNTTGGAPLNTTGMYWSWTTGYKFMKFEWRALEGAGSTNQFHTGGVSCTGGNGNDITCAYPNIPTVRITRSNNAIWSATENPIYINIQELVKNTNSNLSNGGASYTCMAGNTTASCKSILNSIGINETDGKTLSTQSAFSIKN</sequence>
<dbReference type="PROSITE" id="PS51257">
    <property type="entry name" value="PROKAR_LIPOPROTEIN"/>
    <property type="match status" value="1"/>
</dbReference>
<dbReference type="InterPro" id="IPR023977">
    <property type="entry name" value="MbnP-like"/>
</dbReference>
<dbReference type="Pfam" id="PF20243">
    <property type="entry name" value="MbnP"/>
    <property type="match status" value="1"/>
</dbReference>
<dbReference type="InterPro" id="IPR046863">
    <property type="entry name" value="MbnP-like_dom"/>
</dbReference>
<keyword evidence="1" id="KW-0732">Signal</keyword>
<dbReference type="Proteomes" id="UP000245133">
    <property type="component" value="Unassembled WGS sequence"/>
</dbReference>
<dbReference type="EMBL" id="BFBB01000008">
    <property type="protein sequence ID" value="GBF51671.1"/>
    <property type="molecule type" value="Genomic_DNA"/>
</dbReference>
<comment type="caution">
    <text evidence="3">The sequence shown here is derived from an EMBL/GenBank/DDBJ whole genome shotgun (WGS) entry which is preliminary data.</text>
</comment>
<name>A0A2P2E469_9LEPT</name>
<keyword evidence="4" id="KW-1185">Reference proteome</keyword>
<evidence type="ECO:0000313" key="3">
    <source>
        <dbReference type="EMBL" id="GBF51671.1"/>
    </source>
</evidence>
<protein>
    <recommendedName>
        <fullName evidence="2">Copper-binding protein MbnP-like domain-containing protein</fullName>
    </recommendedName>
</protein>
<gene>
    <name evidence="3" type="ORF">LPTSP4_32090</name>
</gene>
<evidence type="ECO:0000256" key="1">
    <source>
        <dbReference type="SAM" id="SignalP"/>
    </source>
</evidence>
<feature type="signal peptide" evidence="1">
    <location>
        <begin position="1"/>
        <end position="19"/>
    </location>
</feature>
<dbReference type="RefSeq" id="WP_108977982.1">
    <property type="nucleotide sequence ID" value="NZ_BFBB01000008.1"/>
</dbReference>
<accession>A0A2P2E469</accession>
<organism evidence="3 4">
    <name type="scientific">Leptospira ryugenii</name>
    <dbReference type="NCBI Taxonomy" id="1917863"/>
    <lineage>
        <taxon>Bacteria</taxon>
        <taxon>Pseudomonadati</taxon>
        <taxon>Spirochaetota</taxon>
        <taxon>Spirochaetia</taxon>
        <taxon>Leptospirales</taxon>
        <taxon>Leptospiraceae</taxon>
        <taxon>Leptospira</taxon>
    </lineage>
</organism>
<feature type="chain" id="PRO_5015133279" description="Copper-binding protein MbnP-like domain-containing protein" evidence="1">
    <location>
        <begin position="20"/>
        <end position="300"/>
    </location>
</feature>
<feature type="domain" description="Copper-binding protein MbnP-like" evidence="2">
    <location>
        <begin position="46"/>
        <end position="258"/>
    </location>
</feature>
<proteinExistence type="predicted"/>
<reference evidence="3 4" key="1">
    <citation type="submission" date="2018-02" db="EMBL/GenBank/DDBJ databases">
        <title>Novel Leptospira species isolated from soil and water in Japan.</title>
        <authorList>
            <person name="Nakao R."/>
            <person name="Masuzawa T."/>
        </authorList>
    </citation>
    <scope>NUCLEOTIDE SEQUENCE [LARGE SCALE GENOMIC DNA]</scope>
    <source>
        <strain evidence="3 4">YH101</strain>
    </source>
</reference>
<evidence type="ECO:0000259" key="2">
    <source>
        <dbReference type="Pfam" id="PF20243"/>
    </source>
</evidence>